<name>A0ABS2G4G7_FUSMR</name>
<reference evidence="2 3" key="1">
    <citation type="journal article" date="2021" name="Sci. Rep.">
        <title>The distribution of antibiotic resistance genes in chicken gut microbiota commensals.</title>
        <authorList>
            <person name="Juricova H."/>
            <person name="Matiasovicova J."/>
            <person name="Kubasova T."/>
            <person name="Cejkova D."/>
            <person name="Rychlik I."/>
        </authorList>
    </citation>
    <scope>NUCLEOTIDE SEQUENCE [LARGE SCALE GENOMIC DNA]</scope>
    <source>
        <strain evidence="2 3">An425</strain>
    </source>
</reference>
<feature type="non-terminal residue" evidence="2">
    <location>
        <position position="61"/>
    </location>
</feature>
<dbReference type="RefSeq" id="WP_204716645.1">
    <property type="nucleotide sequence ID" value="NZ_JACJLT010000145.1"/>
</dbReference>
<comment type="caution">
    <text evidence="2">The sequence shown here is derived from an EMBL/GenBank/DDBJ whole genome shotgun (WGS) entry which is preliminary data.</text>
</comment>
<feature type="domain" description="DUF7675" evidence="1">
    <location>
        <begin position="5"/>
        <end position="61"/>
    </location>
</feature>
<dbReference type="Proteomes" id="UP000728968">
    <property type="component" value="Unassembled WGS sequence"/>
</dbReference>
<dbReference type="InterPro" id="IPR056092">
    <property type="entry name" value="DUF7675"/>
</dbReference>
<sequence length="61" mass="7617">MKSDFYKENENDIIWWVNDLDTKGEFLFSFDKKKIYNLFADYPHNLSKEEKEIFDKENPYW</sequence>
<proteinExistence type="predicted"/>
<dbReference type="Pfam" id="PF24723">
    <property type="entry name" value="DUF7675"/>
    <property type="match status" value="1"/>
</dbReference>
<keyword evidence="3" id="KW-1185">Reference proteome</keyword>
<protein>
    <recommendedName>
        <fullName evidence="1">DUF7675 domain-containing protein</fullName>
    </recommendedName>
</protein>
<accession>A0ABS2G4G7</accession>
<organism evidence="2 3">
    <name type="scientific">Fusobacterium mortiferum</name>
    <dbReference type="NCBI Taxonomy" id="850"/>
    <lineage>
        <taxon>Bacteria</taxon>
        <taxon>Fusobacteriati</taxon>
        <taxon>Fusobacteriota</taxon>
        <taxon>Fusobacteriia</taxon>
        <taxon>Fusobacteriales</taxon>
        <taxon>Fusobacteriaceae</taxon>
        <taxon>Fusobacterium</taxon>
    </lineage>
</organism>
<gene>
    <name evidence="2" type="ORF">H6A04_10100</name>
</gene>
<evidence type="ECO:0000313" key="2">
    <source>
        <dbReference type="EMBL" id="MBM6875992.1"/>
    </source>
</evidence>
<evidence type="ECO:0000313" key="3">
    <source>
        <dbReference type="Proteomes" id="UP000728968"/>
    </source>
</evidence>
<evidence type="ECO:0000259" key="1">
    <source>
        <dbReference type="Pfam" id="PF24723"/>
    </source>
</evidence>
<dbReference type="EMBL" id="JACJLT010000145">
    <property type="protein sequence ID" value="MBM6875992.1"/>
    <property type="molecule type" value="Genomic_DNA"/>
</dbReference>